<dbReference type="EMBL" id="NITY01000079">
    <property type="protein sequence ID" value="PHM30654.1"/>
    <property type="molecule type" value="Genomic_DNA"/>
</dbReference>
<dbReference type="Proteomes" id="UP000224607">
    <property type="component" value="Unassembled WGS sequence"/>
</dbReference>
<reference evidence="1 2" key="1">
    <citation type="journal article" date="2017" name="Nat. Microbiol.">
        <title>Natural product diversity associated with the nematode symbionts Photorhabdus and Xenorhabdus.</title>
        <authorList>
            <person name="Tobias N.J."/>
            <person name="Wolff H."/>
            <person name="Djahanschiri B."/>
            <person name="Grundmann F."/>
            <person name="Kronenwerth M."/>
            <person name="Shi Y.M."/>
            <person name="Simonyi S."/>
            <person name="Grun P."/>
            <person name="Shapiro-Ilan D."/>
            <person name="Pidot S.J."/>
            <person name="Stinear T.P."/>
            <person name="Ebersberger I."/>
            <person name="Bode H.B."/>
        </authorList>
    </citation>
    <scope>NUCLEOTIDE SEQUENCE [LARGE SCALE GENOMIC DNA]</scope>
    <source>
        <strain evidence="1 2">DSM 17908</strain>
    </source>
</reference>
<evidence type="ECO:0000313" key="1">
    <source>
        <dbReference type="EMBL" id="PHM30654.1"/>
    </source>
</evidence>
<proteinExistence type="predicted"/>
<gene>
    <name evidence="1" type="ORF">Xmau_04576</name>
</gene>
<name>A0A2G0N7F0_9GAMM</name>
<comment type="caution">
    <text evidence="1">The sequence shown here is derived from an EMBL/GenBank/DDBJ whole genome shotgun (WGS) entry which is preliminary data.</text>
</comment>
<sequence length="86" mass="9994">MPLFPQYIGGCQYHTARPDAGIAHRDKRLCLQQSGRIMQLHLCHHSGHFPGGKELLKIFIAQFQLHKYTAEKITGLLRQPEYHMRK</sequence>
<protein>
    <recommendedName>
        <fullName evidence="3">Transposase</fullName>
    </recommendedName>
</protein>
<keyword evidence="2" id="KW-1185">Reference proteome</keyword>
<evidence type="ECO:0008006" key="3">
    <source>
        <dbReference type="Google" id="ProtNLM"/>
    </source>
</evidence>
<evidence type="ECO:0000313" key="2">
    <source>
        <dbReference type="Proteomes" id="UP000224607"/>
    </source>
</evidence>
<organism evidence="1 2">
    <name type="scientific">Xenorhabdus mauleonii</name>
    <dbReference type="NCBI Taxonomy" id="351675"/>
    <lineage>
        <taxon>Bacteria</taxon>
        <taxon>Pseudomonadati</taxon>
        <taxon>Pseudomonadota</taxon>
        <taxon>Gammaproteobacteria</taxon>
        <taxon>Enterobacterales</taxon>
        <taxon>Morganellaceae</taxon>
        <taxon>Xenorhabdus</taxon>
    </lineage>
</organism>
<accession>A0A2G0N7F0</accession>